<dbReference type="GO" id="GO:0004519">
    <property type="term" value="F:endonuclease activity"/>
    <property type="evidence" value="ECO:0007669"/>
    <property type="project" value="UniProtKB-KW"/>
</dbReference>
<sequence length="56" mass="6259">MKGRPDDAQIDHEIPKVQGGCGSSHNGCVACRRCNRDNSAKTVEEWDDELREFAEP</sequence>
<name>A0AB39R4A6_9ACTN</name>
<feature type="region of interest" description="Disordered" evidence="1">
    <location>
        <begin position="1"/>
        <end position="23"/>
    </location>
</feature>
<proteinExistence type="predicted"/>
<dbReference type="Gene3D" id="1.10.30.50">
    <property type="match status" value="1"/>
</dbReference>
<dbReference type="GO" id="GO:0003676">
    <property type="term" value="F:nucleic acid binding"/>
    <property type="evidence" value="ECO:0007669"/>
    <property type="project" value="InterPro"/>
</dbReference>
<dbReference type="InterPro" id="IPR003615">
    <property type="entry name" value="HNH_nuc"/>
</dbReference>
<keyword evidence="3" id="KW-0255">Endonuclease</keyword>
<dbReference type="GO" id="GO:0008270">
    <property type="term" value="F:zinc ion binding"/>
    <property type="evidence" value="ECO:0007669"/>
    <property type="project" value="InterPro"/>
</dbReference>
<accession>A0AB39R4A6</accession>
<feature type="compositionally biased region" description="Basic and acidic residues" evidence="1">
    <location>
        <begin position="1"/>
        <end position="15"/>
    </location>
</feature>
<dbReference type="AlphaFoldDB" id="A0AB39R4A6"/>
<dbReference type="RefSeq" id="WP_369228233.1">
    <property type="nucleotide sequence ID" value="NZ_CP163441.1"/>
</dbReference>
<dbReference type="CDD" id="cd00085">
    <property type="entry name" value="HNHc"/>
    <property type="match status" value="1"/>
</dbReference>
<reference evidence="3" key="1">
    <citation type="submission" date="2024-07" db="EMBL/GenBank/DDBJ databases">
        <authorList>
            <person name="Yu S.T."/>
        </authorList>
    </citation>
    <scope>NUCLEOTIDE SEQUENCE</scope>
    <source>
        <strain evidence="3">R39</strain>
    </source>
</reference>
<dbReference type="InterPro" id="IPR002711">
    <property type="entry name" value="HNH"/>
</dbReference>
<evidence type="ECO:0000256" key="1">
    <source>
        <dbReference type="SAM" id="MobiDB-lite"/>
    </source>
</evidence>
<evidence type="ECO:0000259" key="2">
    <source>
        <dbReference type="Pfam" id="PF01844"/>
    </source>
</evidence>
<keyword evidence="3" id="KW-0540">Nuclease</keyword>
<dbReference type="Pfam" id="PF01844">
    <property type="entry name" value="HNH"/>
    <property type="match status" value="1"/>
</dbReference>
<organism evidence="3">
    <name type="scientific">Streptomyces sp. R39</name>
    <dbReference type="NCBI Taxonomy" id="3238631"/>
    <lineage>
        <taxon>Bacteria</taxon>
        <taxon>Bacillati</taxon>
        <taxon>Actinomycetota</taxon>
        <taxon>Actinomycetes</taxon>
        <taxon>Kitasatosporales</taxon>
        <taxon>Streptomycetaceae</taxon>
        <taxon>Streptomyces</taxon>
    </lineage>
</organism>
<dbReference type="EMBL" id="CP163441">
    <property type="protein sequence ID" value="XDQ49660.1"/>
    <property type="molecule type" value="Genomic_DNA"/>
</dbReference>
<evidence type="ECO:0000313" key="3">
    <source>
        <dbReference type="EMBL" id="XDQ49660.1"/>
    </source>
</evidence>
<keyword evidence="3" id="KW-0378">Hydrolase</keyword>
<protein>
    <submittedName>
        <fullName evidence="3">HNH endonuclease</fullName>
    </submittedName>
</protein>
<feature type="domain" description="HNH" evidence="2">
    <location>
        <begin position="6"/>
        <end position="40"/>
    </location>
</feature>
<gene>
    <name evidence="3" type="ORF">AB5J52_28695</name>
</gene>